<dbReference type="PROSITE" id="PS00130">
    <property type="entry name" value="U_DNA_GLYCOSYLASE"/>
    <property type="match status" value="1"/>
</dbReference>
<evidence type="ECO:0000256" key="7">
    <source>
        <dbReference type="ARBA" id="ARBA00022801"/>
    </source>
</evidence>
<dbReference type="InterPro" id="IPR018085">
    <property type="entry name" value="Ura-DNA_Glyclase_AS"/>
</dbReference>
<accession>A0A562SV53</accession>
<organism evidence="13 14">
    <name type="scientific">Lacibacter cauensis</name>
    <dbReference type="NCBI Taxonomy" id="510947"/>
    <lineage>
        <taxon>Bacteria</taxon>
        <taxon>Pseudomonadati</taxon>
        <taxon>Bacteroidota</taxon>
        <taxon>Chitinophagia</taxon>
        <taxon>Chitinophagales</taxon>
        <taxon>Chitinophagaceae</taxon>
        <taxon>Lacibacter</taxon>
    </lineage>
</organism>
<evidence type="ECO:0000256" key="6">
    <source>
        <dbReference type="ARBA" id="ARBA00022763"/>
    </source>
</evidence>
<dbReference type="OrthoDB" id="9804372at2"/>
<keyword evidence="9" id="KW-0963">Cytoplasm</keyword>
<dbReference type="GO" id="GO:0005737">
    <property type="term" value="C:cytoplasm"/>
    <property type="evidence" value="ECO:0007669"/>
    <property type="project" value="UniProtKB-SubCell"/>
</dbReference>
<evidence type="ECO:0000313" key="14">
    <source>
        <dbReference type="Proteomes" id="UP000316167"/>
    </source>
</evidence>
<comment type="function">
    <text evidence="2 9 11">Excises uracil residues from the DNA which can arise as a result of misincorporation of dUMP residues by DNA polymerase or due to deamination of cytosine.</text>
</comment>
<dbReference type="EMBL" id="VLLE01000002">
    <property type="protein sequence ID" value="TWI85063.1"/>
    <property type="molecule type" value="Genomic_DNA"/>
</dbReference>
<dbReference type="AlphaFoldDB" id="A0A562SV53"/>
<evidence type="ECO:0000256" key="9">
    <source>
        <dbReference type="HAMAP-Rule" id="MF_00148"/>
    </source>
</evidence>
<gene>
    <name evidence="9" type="primary">ung</name>
    <name evidence="13" type="ORF">IQ13_0217</name>
</gene>
<feature type="active site" description="Proton acceptor" evidence="9 10">
    <location>
        <position position="66"/>
    </location>
</feature>
<feature type="domain" description="Uracil-DNA glycosylase-like" evidence="12">
    <location>
        <begin position="51"/>
        <end position="212"/>
    </location>
</feature>
<evidence type="ECO:0000256" key="11">
    <source>
        <dbReference type="RuleBase" id="RU003780"/>
    </source>
</evidence>
<keyword evidence="8 9" id="KW-0234">DNA repair</keyword>
<evidence type="ECO:0000313" key="13">
    <source>
        <dbReference type="EMBL" id="TWI85063.1"/>
    </source>
</evidence>
<evidence type="ECO:0000256" key="5">
    <source>
        <dbReference type="ARBA" id="ARBA00018429"/>
    </source>
</evidence>
<evidence type="ECO:0000256" key="4">
    <source>
        <dbReference type="ARBA" id="ARBA00012030"/>
    </source>
</evidence>
<dbReference type="InterPro" id="IPR036895">
    <property type="entry name" value="Uracil-DNA_glycosylase-like_sf"/>
</dbReference>
<dbReference type="PANTHER" id="PTHR11264:SF0">
    <property type="entry name" value="URACIL-DNA GLYCOSYLASE"/>
    <property type="match status" value="1"/>
</dbReference>
<sequence>MDVQIEESWKNELKQEFTKAYFQQIVAFLKTERIQGKTIYPPGPLIFNAFAQTPFPNVKVVILGQDPYHGAGQAHGLCFSVQDGVQPPPSLVNIYKEIESDIGVGMPPNYGNLTKWAQQGVLLLNAFLTVRANEAASHSKIGWENFTNAVIRKISDDKKGVVFLLWGKFAQEKQSLIDETKHFVLKAAHPSPLSAYNGFFGCKHFSKTNELLLQQGLEPIDWKLP</sequence>
<protein>
    <recommendedName>
        <fullName evidence="5 9">Uracil-DNA glycosylase</fullName>
        <shortName evidence="9">UDG</shortName>
        <ecNumber evidence="4 9">3.2.2.27</ecNumber>
    </recommendedName>
</protein>
<dbReference type="NCBIfam" id="NF003589">
    <property type="entry name" value="PRK05254.1-2"/>
    <property type="match status" value="1"/>
</dbReference>
<dbReference type="HAMAP" id="MF_00148">
    <property type="entry name" value="UDG"/>
    <property type="match status" value="1"/>
</dbReference>
<dbReference type="InterPro" id="IPR002043">
    <property type="entry name" value="UDG_fam1"/>
</dbReference>
<dbReference type="SMART" id="SM00987">
    <property type="entry name" value="UreE_C"/>
    <property type="match status" value="1"/>
</dbReference>
<keyword evidence="6 9" id="KW-0227">DNA damage</keyword>
<comment type="subcellular location">
    <subcellularLocation>
        <location evidence="9">Cytoplasm</location>
    </subcellularLocation>
</comment>
<evidence type="ECO:0000256" key="8">
    <source>
        <dbReference type="ARBA" id="ARBA00023204"/>
    </source>
</evidence>
<dbReference type="NCBIfam" id="NF003591">
    <property type="entry name" value="PRK05254.1-4"/>
    <property type="match status" value="1"/>
</dbReference>
<dbReference type="FunFam" id="3.40.470.10:FF:000001">
    <property type="entry name" value="Uracil-DNA glycosylase"/>
    <property type="match status" value="1"/>
</dbReference>
<evidence type="ECO:0000259" key="12">
    <source>
        <dbReference type="SMART" id="SM00986"/>
    </source>
</evidence>
<dbReference type="SMART" id="SM00986">
    <property type="entry name" value="UDG"/>
    <property type="match status" value="1"/>
</dbReference>
<evidence type="ECO:0000256" key="1">
    <source>
        <dbReference type="ARBA" id="ARBA00001400"/>
    </source>
</evidence>
<keyword evidence="14" id="KW-1185">Reference proteome</keyword>
<dbReference type="InterPro" id="IPR005122">
    <property type="entry name" value="Uracil-DNA_glycosylase-like"/>
</dbReference>
<dbReference type="GO" id="GO:0097510">
    <property type="term" value="P:base-excision repair, AP site formation via deaminated base removal"/>
    <property type="evidence" value="ECO:0007669"/>
    <property type="project" value="TreeGrafter"/>
</dbReference>
<dbReference type="Pfam" id="PF03167">
    <property type="entry name" value="UDG"/>
    <property type="match status" value="1"/>
</dbReference>
<keyword evidence="7 9" id="KW-0378">Hydrolase</keyword>
<evidence type="ECO:0000256" key="10">
    <source>
        <dbReference type="PROSITE-ProRule" id="PRU10072"/>
    </source>
</evidence>
<dbReference type="NCBIfam" id="NF003592">
    <property type="entry name" value="PRK05254.1-5"/>
    <property type="match status" value="1"/>
</dbReference>
<reference evidence="13 14" key="1">
    <citation type="journal article" date="2015" name="Stand. Genomic Sci.">
        <title>Genomic Encyclopedia of Bacterial and Archaeal Type Strains, Phase III: the genomes of soil and plant-associated and newly described type strains.</title>
        <authorList>
            <person name="Whitman W.B."/>
            <person name="Woyke T."/>
            <person name="Klenk H.P."/>
            <person name="Zhou Y."/>
            <person name="Lilburn T.G."/>
            <person name="Beck B.J."/>
            <person name="De Vos P."/>
            <person name="Vandamme P."/>
            <person name="Eisen J.A."/>
            <person name="Garrity G."/>
            <person name="Hugenholtz P."/>
            <person name="Kyrpides N.C."/>
        </authorList>
    </citation>
    <scope>NUCLEOTIDE SEQUENCE [LARGE SCALE GENOMIC DNA]</scope>
    <source>
        <strain evidence="13 14">CGMCC 1.7271</strain>
    </source>
</reference>
<dbReference type="GO" id="GO:0004844">
    <property type="term" value="F:uracil DNA N-glycosylase activity"/>
    <property type="evidence" value="ECO:0007669"/>
    <property type="project" value="UniProtKB-UniRule"/>
</dbReference>
<comment type="catalytic activity">
    <reaction evidence="1 9 11">
        <text>Hydrolyzes single-stranded DNA or mismatched double-stranded DNA and polynucleotides, releasing free uracil.</text>
        <dbReference type="EC" id="3.2.2.27"/>
    </reaction>
</comment>
<dbReference type="PANTHER" id="PTHR11264">
    <property type="entry name" value="URACIL-DNA GLYCOSYLASE"/>
    <property type="match status" value="1"/>
</dbReference>
<evidence type="ECO:0000256" key="2">
    <source>
        <dbReference type="ARBA" id="ARBA00002631"/>
    </source>
</evidence>
<comment type="caution">
    <text evidence="13">The sequence shown here is derived from an EMBL/GenBank/DDBJ whole genome shotgun (WGS) entry which is preliminary data.</text>
</comment>
<comment type="similarity">
    <text evidence="3 9 11">Belongs to the uracil-DNA glycosylase (UDG) superfamily. UNG family.</text>
</comment>
<dbReference type="NCBIfam" id="TIGR00628">
    <property type="entry name" value="ung"/>
    <property type="match status" value="1"/>
</dbReference>
<name>A0A562SV53_9BACT</name>
<dbReference type="Proteomes" id="UP000316167">
    <property type="component" value="Unassembled WGS sequence"/>
</dbReference>
<dbReference type="CDD" id="cd10027">
    <property type="entry name" value="UDG-F1-like"/>
    <property type="match status" value="1"/>
</dbReference>
<dbReference type="Gene3D" id="3.40.470.10">
    <property type="entry name" value="Uracil-DNA glycosylase-like domain"/>
    <property type="match status" value="1"/>
</dbReference>
<dbReference type="EC" id="3.2.2.27" evidence="4 9"/>
<evidence type="ECO:0000256" key="3">
    <source>
        <dbReference type="ARBA" id="ARBA00008184"/>
    </source>
</evidence>
<dbReference type="NCBIfam" id="NF003588">
    <property type="entry name" value="PRK05254.1-1"/>
    <property type="match status" value="1"/>
</dbReference>
<dbReference type="SUPFAM" id="SSF52141">
    <property type="entry name" value="Uracil-DNA glycosylase-like"/>
    <property type="match status" value="1"/>
</dbReference>
<proteinExistence type="inferred from homology"/>
<dbReference type="RefSeq" id="WP_144883640.1">
    <property type="nucleotide sequence ID" value="NZ_VLLE01000002.1"/>
</dbReference>